<dbReference type="AlphaFoldDB" id="A0AA38W5Q7"/>
<sequence>MRIGEIRPRKIDCGMVRDTGYVRHSLNCVSGGFGHPISASKPSPRLPIPFRRTIPTELANAALVVSLKGAKSASKAVKGLSKCKKGGGGGLFGGHE</sequence>
<protein>
    <submittedName>
        <fullName evidence="1">Uncharacterized protein</fullName>
    </submittedName>
</protein>
<name>A0AA38W5Q7_9ASTR</name>
<organism evidence="1 2">
    <name type="scientific">Centaurea solstitialis</name>
    <name type="common">yellow star-thistle</name>
    <dbReference type="NCBI Taxonomy" id="347529"/>
    <lineage>
        <taxon>Eukaryota</taxon>
        <taxon>Viridiplantae</taxon>
        <taxon>Streptophyta</taxon>
        <taxon>Embryophyta</taxon>
        <taxon>Tracheophyta</taxon>
        <taxon>Spermatophyta</taxon>
        <taxon>Magnoliopsida</taxon>
        <taxon>eudicotyledons</taxon>
        <taxon>Gunneridae</taxon>
        <taxon>Pentapetalae</taxon>
        <taxon>asterids</taxon>
        <taxon>campanulids</taxon>
        <taxon>Asterales</taxon>
        <taxon>Asteraceae</taxon>
        <taxon>Carduoideae</taxon>
        <taxon>Cardueae</taxon>
        <taxon>Centaureinae</taxon>
        <taxon>Centaurea</taxon>
    </lineage>
</organism>
<dbReference type="Proteomes" id="UP001172457">
    <property type="component" value="Chromosome 7"/>
</dbReference>
<gene>
    <name evidence="1" type="ORF">OSB04_026241</name>
</gene>
<evidence type="ECO:0000313" key="2">
    <source>
        <dbReference type="Proteomes" id="UP001172457"/>
    </source>
</evidence>
<proteinExistence type="predicted"/>
<comment type="caution">
    <text evidence="1">The sequence shown here is derived from an EMBL/GenBank/DDBJ whole genome shotgun (WGS) entry which is preliminary data.</text>
</comment>
<accession>A0AA38W5Q7</accession>
<keyword evidence="2" id="KW-1185">Reference proteome</keyword>
<dbReference type="EMBL" id="JARYMX010000007">
    <property type="protein sequence ID" value="KAJ9539735.1"/>
    <property type="molecule type" value="Genomic_DNA"/>
</dbReference>
<evidence type="ECO:0000313" key="1">
    <source>
        <dbReference type="EMBL" id="KAJ9539735.1"/>
    </source>
</evidence>
<reference evidence="1" key="1">
    <citation type="submission" date="2023-03" db="EMBL/GenBank/DDBJ databases">
        <title>Chromosome-scale reference genome and RAD-based genetic map of yellow starthistle (Centaurea solstitialis) reveal putative structural variation and QTLs associated with invader traits.</title>
        <authorList>
            <person name="Reatini B."/>
            <person name="Cang F.A."/>
            <person name="Jiang Q."/>
            <person name="Mckibben M.T.W."/>
            <person name="Barker M.S."/>
            <person name="Rieseberg L.H."/>
            <person name="Dlugosch K.M."/>
        </authorList>
    </citation>
    <scope>NUCLEOTIDE SEQUENCE</scope>
    <source>
        <strain evidence="1">CAN-66</strain>
        <tissue evidence="1">Leaf</tissue>
    </source>
</reference>